<reference evidence="1 2" key="1">
    <citation type="submission" date="2022-11" db="EMBL/GenBank/DDBJ databases">
        <title>Minimal conservation of predation-associated metabolite biosynthetic gene clusters underscores biosynthetic potential of Myxococcota including descriptions for ten novel species: Archangium lansinium sp. nov., Myxococcus landrumus sp. nov., Nannocystis bai.</title>
        <authorList>
            <person name="Ahearne A."/>
            <person name="Stevens C."/>
            <person name="Dowd S."/>
        </authorList>
    </citation>
    <scope>NUCLEOTIDE SEQUENCE [LARGE SCALE GENOMIC DNA]</scope>
    <source>
        <strain evidence="1 2">NCELM</strain>
    </source>
</reference>
<dbReference type="RefSeq" id="WP_271994664.1">
    <property type="nucleotide sequence ID" value="NZ_JAQNDN010000001.1"/>
</dbReference>
<evidence type="ECO:0008006" key="3">
    <source>
        <dbReference type="Google" id="ProtNLM"/>
    </source>
</evidence>
<proteinExistence type="predicted"/>
<evidence type="ECO:0000313" key="1">
    <source>
        <dbReference type="EMBL" id="MDC0666912.1"/>
    </source>
</evidence>
<gene>
    <name evidence="1" type="ORF">POL58_04155</name>
</gene>
<dbReference type="EMBL" id="JAQNDN010000001">
    <property type="protein sequence ID" value="MDC0666912.1"/>
    <property type="molecule type" value="Genomic_DNA"/>
</dbReference>
<accession>A0ABT5AYJ5</accession>
<name>A0ABT5AYJ5_9BACT</name>
<comment type="caution">
    <text evidence="1">The sequence shown here is derived from an EMBL/GenBank/DDBJ whole genome shotgun (WGS) entry which is preliminary data.</text>
</comment>
<dbReference type="Proteomes" id="UP001217838">
    <property type="component" value="Unassembled WGS sequence"/>
</dbReference>
<protein>
    <recommendedName>
        <fullName evidence="3">Ribosomal protein L7/L12 C-terminal domain-containing protein</fullName>
    </recommendedName>
</protein>
<organism evidence="1 2">
    <name type="scientific">Nannocystis radixulma</name>
    <dbReference type="NCBI Taxonomy" id="2995305"/>
    <lineage>
        <taxon>Bacteria</taxon>
        <taxon>Pseudomonadati</taxon>
        <taxon>Myxococcota</taxon>
        <taxon>Polyangia</taxon>
        <taxon>Nannocystales</taxon>
        <taxon>Nannocystaceae</taxon>
        <taxon>Nannocystis</taxon>
    </lineage>
</organism>
<evidence type="ECO:0000313" key="2">
    <source>
        <dbReference type="Proteomes" id="UP001217838"/>
    </source>
</evidence>
<keyword evidence="2" id="KW-1185">Reference proteome</keyword>
<sequence>MSSRSRPARVGFLACFAVLVALGVGFFNDCLASLGLSVAALSQKAPVTSKAEPAAEAEVRVRIVVQGEQCRLDGAKELRSCDVVCGEQIPGAIVELAATAGAQRAVEGLRTCLQRRGAKVQVISE</sequence>